<proteinExistence type="predicted"/>
<reference evidence="2 3" key="1">
    <citation type="submission" date="2022-11" db="UniProtKB">
        <authorList>
            <consortium name="WormBaseParasite"/>
        </authorList>
    </citation>
    <scope>IDENTIFICATION</scope>
</reference>
<keyword evidence="1" id="KW-1185">Reference proteome</keyword>
<dbReference type="WBParaSite" id="PgR024_g054_t05">
    <property type="protein sequence ID" value="PgR024_g054_t05"/>
    <property type="gene ID" value="PgR024_g054"/>
</dbReference>
<dbReference type="WBParaSite" id="PgR024_g054_t03">
    <property type="protein sequence ID" value="PgR024_g054_t03"/>
    <property type="gene ID" value="PgR024_g054"/>
</dbReference>
<name>A0A915B245_PARUN</name>
<evidence type="ECO:0000313" key="3">
    <source>
        <dbReference type="WBParaSite" id="PgR024_g054_t03"/>
    </source>
</evidence>
<dbReference type="WBParaSite" id="PgR024_g054_t06">
    <property type="protein sequence ID" value="PgR024_g054_t06"/>
    <property type="gene ID" value="PgR024_g054"/>
</dbReference>
<dbReference type="WBParaSite" id="PgR024_g054_t07">
    <property type="protein sequence ID" value="PgR024_g054_t07"/>
    <property type="gene ID" value="PgR024_g054"/>
</dbReference>
<organism evidence="1 4">
    <name type="scientific">Parascaris univalens</name>
    <name type="common">Nematode worm</name>
    <dbReference type="NCBI Taxonomy" id="6257"/>
    <lineage>
        <taxon>Eukaryota</taxon>
        <taxon>Metazoa</taxon>
        <taxon>Ecdysozoa</taxon>
        <taxon>Nematoda</taxon>
        <taxon>Chromadorea</taxon>
        <taxon>Rhabditida</taxon>
        <taxon>Spirurina</taxon>
        <taxon>Ascaridomorpha</taxon>
        <taxon>Ascaridoidea</taxon>
        <taxon>Ascarididae</taxon>
        <taxon>Parascaris</taxon>
    </lineage>
</organism>
<dbReference type="WBParaSite" id="PgR024_g054_t01">
    <property type="protein sequence ID" value="PgR024_g054_t01"/>
    <property type="gene ID" value="PgR024_g054"/>
</dbReference>
<dbReference type="Proteomes" id="UP000887569">
    <property type="component" value="Unplaced"/>
</dbReference>
<accession>A0A915B245</accession>
<protein>
    <submittedName>
        <fullName evidence="2 3">Uncharacterized protein</fullName>
    </submittedName>
</protein>
<dbReference type="WBParaSite" id="PgR024_g054_t04">
    <property type="protein sequence ID" value="PgR024_g054_t04"/>
    <property type="gene ID" value="PgR024_g054"/>
</dbReference>
<evidence type="ECO:0000313" key="1">
    <source>
        <dbReference type="Proteomes" id="UP000887569"/>
    </source>
</evidence>
<evidence type="ECO:0000313" key="4">
    <source>
        <dbReference type="WBParaSite" id="PgR024_g054_t07"/>
    </source>
</evidence>
<dbReference type="AlphaFoldDB" id="A0A915B245"/>
<sequence length="76" mass="8805">MTVHRYSRLIPKIVDKTGRFSIRMDLIGDIEDTNRLVTTEMLYQKVSSQATWNYSMPTIRTLTAVDVIDEALTDIR</sequence>
<evidence type="ECO:0000313" key="2">
    <source>
        <dbReference type="WBParaSite" id="PgR024_g054_t01"/>
    </source>
</evidence>